<reference evidence="7 8" key="1">
    <citation type="submission" date="2019-11" db="EMBL/GenBank/DDBJ databases">
        <title>Whole-genome sequence of a Rhodoblastus acidophilus DSM 142.</title>
        <authorList>
            <person name="Kyndt J.A."/>
            <person name="Meyer T.E."/>
        </authorList>
    </citation>
    <scope>NUCLEOTIDE SEQUENCE [LARGE SCALE GENOMIC DNA]</scope>
    <source>
        <strain evidence="7 8">DSM 142</strain>
    </source>
</reference>
<feature type="signal peptide" evidence="5">
    <location>
        <begin position="1"/>
        <end position="25"/>
    </location>
</feature>
<dbReference type="AlphaFoldDB" id="A0A6N8DQ61"/>
<comment type="caution">
    <text evidence="7">The sequence shown here is derived from an EMBL/GenBank/DDBJ whole genome shotgun (WGS) entry which is preliminary data.</text>
</comment>
<dbReference type="CDD" id="cd02947">
    <property type="entry name" value="TRX_family"/>
    <property type="match status" value="1"/>
</dbReference>
<keyword evidence="1" id="KW-0813">Transport</keyword>
<proteinExistence type="predicted"/>
<keyword evidence="2" id="KW-0249">Electron transport</keyword>
<dbReference type="GO" id="GO:0005829">
    <property type="term" value="C:cytosol"/>
    <property type="evidence" value="ECO:0007669"/>
    <property type="project" value="TreeGrafter"/>
</dbReference>
<dbReference type="EMBL" id="WNKS01000020">
    <property type="protein sequence ID" value="MTV32710.1"/>
    <property type="molecule type" value="Genomic_DNA"/>
</dbReference>
<evidence type="ECO:0000256" key="4">
    <source>
        <dbReference type="ARBA" id="ARBA00023284"/>
    </source>
</evidence>
<dbReference type="Pfam" id="PF00085">
    <property type="entry name" value="Thioredoxin"/>
    <property type="match status" value="1"/>
</dbReference>
<evidence type="ECO:0000313" key="8">
    <source>
        <dbReference type="Proteomes" id="UP000439113"/>
    </source>
</evidence>
<name>A0A6N8DQ61_RHOAC</name>
<accession>A0A6N8DQ61</accession>
<evidence type="ECO:0000259" key="6">
    <source>
        <dbReference type="PROSITE" id="PS51352"/>
    </source>
</evidence>
<keyword evidence="3" id="KW-1015">Disulfide bond</keyword>
<dbReference type="PROSITE" id="PS00194">
    <property type="entry name" value="THIOREDOXIN_1"/>
    <property type="match status" value="1"/>
</dbReference>
<dbReference type="InterPro" id="IPR013766">
    <property type="entry name" value="Thioredoxin_domain"/>
</dbReference>
<gene>
    <name evidence="7" type="ORF">GJ654_17130</name>
</gene>
<evidence type="ECO:0000313" key="7">
    <source>
        <dbReference type="EMBL" id="MTV32710.1"/>
    </source>
</evidence>
<evidence type="ECO:0000256" key="1">
    <source>
        <dbReference type="ARBA" id="ARBA00022448"/>
    </source>
</evidence>
<evidence type="ECO:0000256" key="2">
    <source>
        <dbReference type="ARBA" id="ARBA00022982"/>
    </source>
</evidence>
<keyword evidence="4" id="KW-0676">Redox-active center</keyword>
<dbReference type="PANTHER" id="PTHR45663">
    <property type="entry name" value="GEO12009P1"/>
    <property type="match status" value="1"/>
</dbReference>
<dbReference type="Gene3D" id="3.40.30.10">
    <property type="entry name" value="Glutaredoxin"/>
    <property type="match status" value="1"/>
</dbReference>
<dbReference type="Proteomes" id="UP000439113">
    <property type="component" value="Unassembled WGS sequence"/>
</dbReference>
<dbReference type="SUPFAM" id="SSF52833">
    <property type="entry name" value="Thioredoxin-like"/>
    <property type="match status" value="1"/>
</dbReference>
<dbReference type="RefSeq" id="WP_155447399.1">
    <property type="nucleotide sequence ID" value="NZ_JAOQNR010000004.1"/>
</dbReference>
<feature type="domain" description="Thioredoxin" evidence="6">
    <location>
        <begin position="14"/>
        <end position="131"/>
    </location>
</feature>
<dbReference type="GO" id="GO:0045454">
    <property type="term" value="P:cell redox homeostasis"/>
    <property type="evidence" value="ECO:0007669"/>
    <property type="project" value="TreeGrafter"/>
</dbReference>
<dbReference type="PROSITE" id="PS51352">
    <property type="entry name" value="THIOREDOXIN_2"/>
    <property type="match status" value="1"/>
</dbReference>
<dbReference type="PANTHER" id="PTHR45663:SF11">
    <property type="entry name" value="GEO12009P1"/>
    <property type="match status" value="1"/>
</dbReference>
<evidence type="ECO:0000256" key="3">
    <source>
        <dbReference type="ARBA" id="ARBA00023157"/>
    </source>
</evidence>
<dbReference type="GO" id="GO:0015035">
    <property type="term" value="F:protein-disulfide reductase activity"/>
    <property type="evidence" value="ECO:0007669"/>
    <property type="project" value="TreeGrafter"/>
</dbReference>
<protein>
    <submittedName>
        <fullName evidence="7">Thioredoxin</fullName>
    </submittedName>
</protein>
<sequence length="131" mass="14136">MIARRLILNGAFALAALVTMPPARAANVVAFDQAAFETAKSANKSVLVEVTAPWCPTCKAQKQVLGELFAKPEFANLTVFEVDFDSRKDVLRTLDVRQQSTLIAYKGKQEKARSTGETGPAALAALLAKTR</sequence>
<organism evidence="7 8">
    <name type="scientific">Rhodoblastus acidophilus</name>
    <name type="common">Rhodopseudomonas acidophila</name>
    <dbReference type="NCBI Taxonomy" id="1074"/>
    <lineage>
        <taxon>Bacteria</taxon>
        <taxon>Pseudomonadati</taxon>
        <taxon>Pseudomonadota</taxon>
        <taxon>Alphaproteobacteria</taxon>
        <taxon>Hyphomicrobiales</taxon>
        <taxon>Rhodoblastaceae</taxon>
        <taxon>Rhodoblastus</taxon>
    </lineage>
</organism>
<dbReference type="InterPro" id="IPR017937">
    <property type="entry name" value="Thioredoxin_CS"/>
</dbReference>
<keyword evidence="5" id="KW-0732">Signal</keyword>
<dbReference type="OrthoDB" id="7950124at2"/>
<feature type="chain" id="PRO_5026957817" evidence="5">
    <location>
        <begin position="26"/>
        <end position="131"/>
    </location>
</feature>
<evidence type="ECO:0000256" key="5">
    <source>
        <dbReference type="SAM" id="SignalP"/>
    </source>
</evidence>
<dbReference type="InterPro" id="IPR036249">
    <property type="entry name" value="Thioredoxin-like_sf"/>
</dbReference>